<dbReference type="CDD" id="cd03809">
    <property type="entry name" value="GT4_MtfB-like"/>
    <property type="match status" value="1"/>
</dbReference>
<gene>
    <name evidence="4" type="ORF">WKW80_17220</name>
</gene>
<comment type="caution">
    <text evidence="4">The sequence shown here is derived from an EMBL/GenBank/DDBJ whole genome shotgun (WGS) entry which is preliminary data.</text>
</comment>
<dbReference type="Pfam" id="PF13439">
    <property type="entry name" value="Glyco_transf_4"/>
    <property type="match status" value="1"/>
</dbReference>
<dbReference type="Pfam" id="PF00534">
    <property type="entry name" value="Glycos_transf_1"/>
    <property type="match status" value="1"/>
</dbReference>
<feature type="domain" description="Glycosyltransferase subfamily 4-like N-terminal" evidence="3">
    <location>
        <begin position="24"/>
        <end position="174"/>
    </location>
</feature>
<dbReference type="InterPro" id="IPR001296">
    <property type="entry name" value="Glyco_trans_1"/>
</dbReference>
<evidence type="ECO:0000313" key="4">
    <source>
        <dbReference type="EMBL" id="MEJ8823756.1"/>
    </source>
</evidence>
<reference evidence="4 5" key="1">
    <citation type="submission" date="2024-03" db="EMBL/GenBank/DDBJ databases">
        <title>Novel species of the genus Variovorax.</title>
        <authorList>
            <person name="Liu Q."/>
            <person name="Xin Y.-H."/>
        </authorList>
    </citation>
    <scope>NUCLEOTIDE SEQUENCE [LARGE SCALE GENOMIC DNA]</scope>
    <source>
        <strain evidence="4 5">KACC 18501</strain>
    </source>
</reference>
<proteinExistence type="predicted"/>
<keyword evidence="1" id="KW-0808">Transferase</keyword>
<dbReference type="Gene3D" id="3.40.50.2000">
    <property type="entry name" value="Glycogen Phosphorylase B"/>
    <property type="match status" value="2"/>
</dbReference>
<protein>
    <submittedName>
        <fullName evidence="4">Glycosyltransferase family 1 protein</fullName>
    </submittedName>
</protein>
<evidence type="ECO:0000313" key="5">
    <source>
        <dbReference type="Proteomes" id="UP001363010"/>
    </source>
</evidence>
<evidence type="ECO:0000256" key="1">
    <source>
        <dbReference type="ARBA" id="ARBA00022679"/>
    </source>
</evidence>
<dbReference type="EMBL" id="JBBKZV010000009">
    <property type="protein sequence ID" value="MEJ8823756.1"/>
    <property type="molecule type" value="Genomic_DNA"/>
</dbReference>
<dbReference type="RefSeq" id="WP_340364783.1">
    <property type="nucleotide sequence ID" value="NZ_JBBKZV010000009.1"/>
</dbReference>
<accession>A0ABU8W120</accession>
<evidence type="ECO:0000259" key="3">
    <source>
        <dbReference type="Pfam" id="PF13439"/>
    </source>
</evidence>
<evidence type="ECO:0000259" key="2">
    <source>
        <dbReference type="Pfam" id="PF00534"/>
    </source>
</evidence>
<keyword evidence="5" id="KW-1185">Reference proteome</keyword>
<name>A0ABU8W120_9BURK</name>
<dbReference type="InterPro" id="IPR028098">
    <property type="entry name" value="Glyco_trans_4-like_N"/>
</dbReference>
<dbReference type="SUPFAM" id="SSF53756">
    <property type="entry name" value="UDP-Glycosyltransferase/glycogen phosphorylase"/>
    <property type="match status" value="1"/>
</dbReference>
<dbReference type="Proteomes" id="UP001363010">
    <property type="component" value="Unassembled WGS sequence"/>
</dbReference>
<feature type="domain" description="Glycosyl transferase family 1" evidence="2">
    <location>
        <begin position="190"/>
        <end position="338"/>
    </location>
</feature>
<sequence>MKVLLVGNYAPDAQISMLAFRRMLERELPTLGCEVRVTSPRRRLQRVPSSSRWWKWLGYLDKFILFAPTLALQARWADVVHICDHSNGMYVRWVRRKPTVITCHDVIAVQAARGMVDGWNVNWSGRIFQRLIGRGMGDADLVACASALTRRALLDLQLAHEHRVLTVPNGLNDDFSVVSPDEAQHLIGRFGIAKHDSYLLHVGSDLPRKNRKTVVEAFVALHRNAAERGTPVLAQSLILVGPRLEPAMIALLSECGLADRVSTIQDVSHQELRALYARATALLFPSLQEGFGWPVIEAQACGCPVFASDLAPMNEVGGSAACYIDPRDPEAIARTLEQAGGRLAAMRELGFQNALNYSAAQMMENYLAVYRRAVAARESRSKRGESCEGQLPRNQLFAAGVIAVVFALLWLAQPLN</sequence>
<dbReference type="PANTHER" id="PTHR46401">
    <property type="entry name" value="GLYCOSYLTRANSFERASE WBBK-RELATED"/>
    <property type="match status" value="1"/>
</dbReference>
<organism evidence="4 5">
    <name type="scientific">Variovorax humicola</name>
    <dbReference type="NCBI Taxonomy" id="1769758"/>
    <lineage>
        <taxon>Bacteria</taxon>
        <taxon>Pseudomonadati</taxon>
        <taxon>Pseudomonadota</taxon>
        <taxon>Betaproteobacteria</taxon>
        <taxon>Burkholderiales</taxon>
        <taxon>Comamonadaceae</taxon>
        <taxon>Variovorax</taxon>
    </lineage>
</organism>
<dbReference type="PANTHER" id="PTHR46401:SF2">
    <property type="entry name" value="GLYCOSYLTRANSFERASE WBBK-RELATED"/>
    <property type="match status" value="1"/>
</dbReference>